<protein>
    <recommendedName>
        <fullName evidence="7">protein-secreting ATPase</fullName>
        <ecNumber evidence="7">7.4.2.8</ecNumber>
    </recommendedName>
</protein>
<dbReference type="Gene3D" id="3.30.300.160">
    <property type="entry name" value="Type II secretion system, protein E, N-terminal domain"/>
    <property type="match status" value="1"/>
</dbReference>
<dbReference type="PANTHER" id="PTHR30258:SF2">
    <property type="entry name" value="COMG OPERON PROTEIN 1"/>
    <property type="match status" value="1"/>
</dbReference>
<evidence type="ECO:0000256" key="3">
    <source>
        <dbReference type="ARBA" id="ARBA00022741"/>
    </source>
</evidence>
<evidence type="ECO:0000259" key="9">
    <source>
        <dbReference type="PROSITE" id="PS00662"/>
    </source>
</evidence>
<dbReference type="EMBL" id="JELX01001832">
    <property type="protein sequence ID" value="KYF57511.1"/>
    <property type="molecule type" value="Genomic_DNA"/>
</dbReference>
<dbReference type="FunFam" id="3.30.450.90:FF:000001">
    <property type="entry name" value="Type II secretion system ATPase GspE"/>
    <property type="match status" value="1"/>
</dbReference>
<evidence type="ECO:0000256" key="2">
    <source>
        <dbReference type="ARBA" id="ARBA00022448"/>
    </source>
</evidence>
<feature type="domain" description="Bacterial type II secretion system protein E" evidence="9">
    <location>
        <begin position="378"/>
        <end position="392"/>
    </location>
</feature>
<dbReference type="GO" id="GO:0005524">
    <property type="term" value="F:ATP binding"/>
    <property type="evidence" value="ECO:0007669"/>
    <property type="project" value="UniProtKB-KW"/>
</dbReference>
<evidence type="ECO:0000256" key="6">
    <source>
        <dbReference type="ARBA" id="ARBA00022967"/>
    </source>
</evidence>
<evidence type="ECO:0000256" key="5">
    <source>
        <dbReference type="ARBA" id="ARBA00022927"/>
    </source>
</evidence>
<dbReference type="Proteomes" id="UP000075604">
    <property type="component" value="Unassembled WGS sequence"/>
</dbReference>
<dbReference type="GO" id="GO:0005886">
    <property type="term" value="C:plasma membrane"/>
    <property type="evidence" value="ECO:0007669"/>
    <property type="project" value="TreeGrafter"/>
</dbReference>
<keyword evidence="6" id="KW-1278">Translocase</keyword>
<proteinExistence type="inferred from homology"/>
<dbReference type="AlphaFoldDB" id="A0A150PP47"/>
<keyword evidence="2" id="KW-0813">Transport</keyword>
<dbReference type="InterPro" id="IPR027417">
    <property type="entry name" value="P-loop_NTPase"/>
</dbReference>
<keyword evidence="5" id="KW-0653">Protein transport</keyword>
<evidence type="ECO:0000256" key="1">
    <source>
        <dbReference type="ARBA" id="ARBA00006611"/>
    </source>
</evidence>
<dbReference type="FunFam" id="3.40.50.300:FF:000398">
    <property type="entry name" value="Type IV pilus assembly ATPase PilB"/>
    <property type="match status" value="1"/>
</dbReference>
<comment type="caution">
    <text evidence="10">The sequence shown here is derived from an EMBL/GenBank/DDBJ whole genome shotgun (WGS) entry which is preliminary data.</text>
</comment>
<dbReference type="InterPro" id="IPR037257">
    <property type="entry name" value="T2SS_E_N_sf"/>
</dbReference>
<dbReference type="Pfam" id="PF00437">
    <property type="entry name" value="T2SSE"/>
    <property type="match status" value="1"/>
</dbReference>
<dbReference type="InterPro" id="IPR013369">
    <property type="entry name" value="T2SS_GspE"/>
</dbReference>
<accession>A0A150PP47</accession>
<gene>
    <name evidence="10" type="ORF">BE04_32315</name>
</gene>
<evidence type="ECO:0000256" key="7">
    <source>
        <dbReference type="ARBA" id="ARBA00024382"/>
    </source>
</evidence>
<evidence type="ECO:0000256" key="8">
    <source>
        <dbReference type="ARBA" id="ARBA00034006"/>
    </source>
</evidence>
<dbReference type="Gene3D" id="3.40.50.300">
    <property type="entry name" value="P-loop containing nucleotide triphosphate hydrolases"/>
    <property type="match status" value="1"/>
</dbReference>
<evidence type="ECO:0000256" key="4">
    <source>
        <dbReference type="ARBA" id="ARBA00022840"/>
    </source>
</evidence>
<dbReference type="PROSITE" id="PS00662">
    <property type="entry name" value="T2SP_E"/>
    <property type="match status" value="1"/>
</dbReference>
<sequence length="592" mass="65182">MSMQQQQYLGEILVRRGVVSAERLVPLFDTVRERGQPLADLLVSSNIADEASIARALAEECEVGLLPRIDIDAVPLELASRVPITYAKQHKILPLSEHDGVVYCAVADPLDTTAIDDVRALFGKPVEIAVATSDAVLNAINRIWERKEDGGAKLEGDQALEEDNLVDIIDSDDDAPIIAWVNGLFAQAVRERASDIHIEPEERDVVVRYRIDGELYIAKRASKQFMAPIIARVKIMASLNIAEKRLPQDGRITLKIAGKSVDIRVSTVPTSRGFERIVMRILHKASVLLGLDDLGFAPREYALMDGLIQRPDGIILVTGPTGSGKTTTLYACLNRINEPSRNILTAEDPVEYEIGGIHQIHVHPGIGLTFASALRAFLRQDPDVIMVGEIRDKETAEIAIHASLTGHLVLSTIHTNDAAGAVTRLVEMEIEPFLVRSSVIGILAQRLVRLLCSACKVPYRPSDYELQQLGLDQDRLAWKARRKMSNRYSVHGQKYDYIGQDIDRAVFYKPGGCDACNQKGFVGRRGIYELMVIDDAVGPLILKSADAQTIKRVAISQGMDTLRDDGARKVLLGITTVEEVLAATQEDVIVDE</sequence>
<dbReference type="CDD" id="cd01129">
    <property type="entry name" value="PulE-GspE-like"/>
    <property type="match status" value="1"/>
</dbReference>
<dbReference type="EC" id="7.4.2.8" evidence="7"/>
<dbReference type="GO" id="GO:0015628">
    <property type="term" value="P:protein secretion by the type II secretion system"/>
    <property type="evidence" value="ECO:0007669"/>
    <property type="project" value="InterPro"/>
</dbReference>
<dbReference type="InterPro" id="IPR001482">
    <property type="entry name" value="T2SS/T4SS_dom"/>
</dbReference>
<dbReference type="Pfam" id="PF05157">
    <property type="entry name" value="MshEN"/>
    <property type="match status" value="1"/>
</dbReference>
<dbReference type="GO" id="GO:0008564">
    <property type="term" value="F:protein-exporting ATPase activity"/>
    <property type="evidence" value="ECO:0007669"/>
    <property type="project" value="UniProtKB-EC"/>
</dbReference>
<dbReference type="SUPFAM" id="SSF160246">
    <property type="entry name" value="EspE N-terminal domain-like"/>
    <property type="match status" value="1"/>
</dbReference>
<comment type="similarity">
    <text evidence="1">Belongs to the GSP E family.</text>
</comment>
<dbReference type="SUPFAM" id="SSF52540">
    <property type="entry name" value="P-loop containing nucleoside triphosphate hydrolases"/>
    <property type="match status" value="1"/>
</dbReference>
<dbReference type="SMART" id="SM00382">
    <property type="entry name" value="AAA"/>
    <property type="match status" value="1"/>
</dbReference>
<name>A0A150PP47_SORCE</name>
<keyword evidence="4" id="KW-0067">ATP-binding</keyword>
<organism evidence="10 11">
    <name type="scientific">Sorangium cellulosum</name>
    <name type="common">Polyangium cellulosum</name>
    <dbReference type="NCBI Taxonomy" id="56"/>
    <lineage>
        <taxon>Bacteria</taxon>
        <taxon>Pseudomonadati</taxon>
        <taxon>Myxococcota</taxon>
        <taxon>Polyangia</taxon>
        <taxon>Polyangiales</taxon>
        <taxon>Polyangiaceae</taxon>
        <taxon>Sorangium</taxon>
    </lineage>
</organism>
<dbReference type="PANTHER" id="PTHR30258">
    <property type="entry name" value="TYPE II SECRETION SYSTEM PROTEIN GSPE-RELATED"/>
    <property type="match status" value="1"/>
</dbReference>
<dbReference type="InterPro" id="IPR003593">
    <property type="entry name" value="AAA+_ATPase"/>
</dbReference>
<dbReference type="Gene3D" id="3.30.450.90">
    <property type="match status" value="1"/>
</dbReference>
<dbReference type="InterPro" id="IPR007831">
    <property type="entry name" value="T2SS_GspE_N"/>
</dbReference>
<dbReference type="GO" id="GO:0015627">
    <property type="term" value="C:type II protein secretion system complex"/>
    <property type="evidence" value="ECO:0007669"/>
    <property type="project" value="InterPro"/>
</dbReference>
<keyword evidence="3" id="KW-0547">Nucleotide-binding</keyword>
<dbReference type="NCBIfam" id="TIGR02533">
    <property type="entry name" value="type_II_gspE"/>
    <property type="match status" value="1"/>
</dbReference>
<evidence type="ECO:0000313" key="10">
    <source>
        <dbReference type="EMBL" id="KYF57511.1"/>
    </source>
</evidence>
<dbReference type="GO" id="GO:0016887">
    <property type="term" value="F:ATP hydrolysis activity"/>
    <property type="evidence" value="ECO:0007669"/>
    <property type="project" value="TreeGrafter"/>
</dbReference>
<comment type="catalytic activity">
    <reaction evidence="8">
        <text>ATP + H2O + cellular proteinSide 1 = ADP + phosphate + cellular proteinSide 2.</text>
        <dbReference type="EC" id="7.4.2.8"/>
    </reaction>
</comment>
<reference evidence="10 11" key="1">
    <citation type="submission" date="2014-02" db="EMBL/GenBank/DDBJ databases">
        <title>The small core and large imbalanced accessory genome model reveals a collaborative survival strategy of Sorangium cellulosum strains in nature.</title>
        <authorList>
            <person name="Han K."/>
            <person name="Peng R."/>
            <person name="Blom J."/>
            <person name="Li Y.-Z."/>
        </authorList>
    </citation>
    <scope>NUCLEOTIDE SEQUENCE [LARGE SCALE GENOMIC DNA]</scope>
    <source>
        <strain evidence="10 11">So0157-18</strain>
    </source>
</reference>
<evidence type="ECO:0000313" key="11">
    <source>
        <dbReference type="Proteomes" id="UP000075604"/>
    </source>
</evidence>